<evidence type="ECO:0000256" key="4">
    <source>
        <dbReference type="ARBA" id="ARBA00023136"/>
    </source>
</evidence>
<evidence type="ECO:0000256" key="2">
    <source>
        <dbReference type="ARBA" id="ARBA00022692"/>
    </source>
</evidence>
<feature type="transmembrane region" description="Helical" evidence="5">
    <location>
        <begin position="50"/>
        <end position="67"/>
    </location>
</feature>
<evidence type="ECO:0000256" key="3">
    <source>
        <dbReference type="ARBA" id="ARBA00022989"/>
    </source>
</evidence>
<accession>A0A9P6GLJ0</accession>
<protein>
    <submittedName>
        <fullName evidence="6">RTM1</fullName>
    </submittedName>
</protein>
<evidence type="ECO:0000313" key="6">
    <source>
        <dbReference type="EMBL" id="KAF9737624.1"/>
    </source>
</evidence>
<feature type="transmembrane region" description="Helical" evidence="5">
    <location>
        <begin position="125"/>
        <end position="147"/>
    </location>
</feature>
<gene>
    <name evidence="6" type="ORF">PMIN01_05403</name>
</gene>
<keyword evidence="3 5" id="KW-1133">Transmembrane helix</keyword>
<feature type="transmembrane region" description="Helical" evidence="5">
    <location>
        <begin position="159"/>
        <end position="185"/>
    </location>
</feature>
<dbReference type="OrthoDB" id="3358017at2759"/>
<proteinExistence type="predicted"/>
<sequence>MNSHHLPHRSEATFDLYPYTPSAIAGYTFLILFGAVAVAHVVWAIALRAWYFIPFILGCIGEAGGYYGRTWSHRDIRNGTPYLIQMMLILGSAPLLAASIYMVLGRFISGLNAEKYAVLSPRKVTFLYVFIDVVSFVCQILGSAAQASGEEGARKGMRVIVGGLAFQLVACLGFIAMSATLHVRLNREPTATSSRPHVYWRKHMKTLYTVSLLLTIRSLYRFIEFAERAGGSTHNKEALLYVFDALSLFATAVCLALVHPGMLLRSIRKAECKPLPDDSPLAPLRGLKR</sequence>
<dbReference type="PANTHER" id="PTHR31465">
    <property type="entry name" value="PROTEIN RTA1-RELATED"/>
    <property type="match status" value="1"/>
</dbReference>
<dbReference type="InterPro" id="IPR007568">
    <property type="entry name" value="RTA1"/>
</dbReference>
<feature type="transmembrane region" description="Helical" evidence="5">
    <location>
        <begin position="82"/>
        <end position="104"/>
    </location>
</feature>
<feature type="transmembrane region" description="Helical" evidence="5">
    <location>
        <begin position="238"/>
        <end position="258"/>
    </location>
</feature>
<comment type="caution">
    <text evidence="6">The sequence shown here is derived from an EMBL/GenBank/DDBJ whole genome shotgun (WGS) entry which is preliminary data.</text>
</comment>
<evidence type="ECO:0000313" key="7">
    <source>
        <dbReference type="Proteomes" id="UP000756921"/>
    </source>
</evidence>
<keyword evidence="7" id="KW-1185">Reference proteome</keyword>
<dbReference type="Proteomes" id="UP000756921">
    <property type="component" value="Unassembled WGS sequence"/>
</dbReference>
<name>A0A9P6GLJ0_9PLEO</name>
<dbReference type="AlphaFoldDB" id="A0A9P6GLJ0"/>
<feature type="transmembrane region" description="Helical" evidence="5">
    <location>
        <begin position="24"/>
        <end position="43"/>
    </location>
</feature>
<feature type="transmembrane region" description="Helical" evidence="5">
    <location>
        <begin position="206"/>
        <end position="223"/>
    </location>
</feature>
<dbReference type="PANTHER" id="PTHR31465:SF17">
    <property type="entry name" value="DOMAIN PROTEIN, PUTATIVE (AFU_ORTHOLOGUE AFUA_5G09900)-RELATED"/>
    <property type="match status" value="1"/>
</dbReference>
<dbReference type="GO" id="GO:0016020">
    <property type="term" value="C:membrane"/>
    <property type="evidence" value="ECO:0007669"/>
    <property type="project" value="UniProtKB-SubCell"/>
</dbReference>
<reference evidence="6" key="1">
    <citation type="journal article" date="2020" name="Mol. Plant Microbe Interact.">
        <title>Genome Sequence of the Biocontrol Agent Coniothyrium minitans strain Conio (IMI 134523).</title>
        <authorList>
            <person name="Patel D."/>
            <person name="Shittu T.A."/>
            <person name="Baroncelli R."/>
            <person name="Muthumeenakshi S."/>
            <person name="Osborne T.H."/>
            <person name="Janganan T.K."/>
            <person name="Sreenivasaprasad S."/>
        </authorList>
    </citation>
    <scope>NUCLEOTIDE SEQUENCE</scope>
    <source>
        <strain evidence="6">Conio</strain>
    </source>
</reference>
<keyword evidence="4 5" id="KW-0472">Membrane</keyword>
<dbReference type="EMBL" id="WJXW01000004">
    <property type="protein sequence ID" value="KAF9737624.1"/>
    <property type="molecule type" value="Genomic_DNA"/>
</dbReference>
<keyword evidence="2 5" id="KW-0812">Transmembrane</keyword>
<dbReference type="Pfam" id="PF04479">
    <property type="entry name" value="RTA1"/>
    <property type="match status" value="1"/>
</dbReference>
<evidence type="ECO:0000256" key="5">
    <source>
        <dbReference type="SAM" id="Phobius"/>
    </source>
</evidence>
<comment type="subcellular location">
    <subcellularLocation>
        <location evidence="1">Membrane</location>
        <topology evidence="1">Multi-pass membrane protein</topology>
    </subcellularLocation>
</comment>
<evidence type="ECO:0000256" key="1">
    <source>
        <dbReference type="ARBA" id="ARBA00004141"/>
    </source>
</evidence>
<organism evidence="6 7">
    <name type="scientific">Paraphaeosphaeria minitans</name>
    <dbReference type="NCBI Taxonomy" id="565426"/>
    <lineage>
        <taxon>Eukaryota</taxon>
        <taxon>Fungi</taxon>
        <taxon>Dikarya</taxon>
        <taxon>Ascomycota</taxon>
        <taxon>Pezizomycotina</taxon>
        <taxon>Dothideomycetes</taxon>
        <taxon>Pleosporomycetidae</taxon>
        <taxon>Pleosporales</taxon>
        <taxon>Massarineae</taxon>
        <taxon>Didymosphaeriaceae</taxon>
        <taxon>Paraphaeosphaeria</taxon>
    </lineage>
</organism>